<dbReference type="GO" id="GO:0070681">
    <property type="term" value="P:glutaminyl-tRNAGln biosynthesis via transamidation"/>
    <property type="evidence" value="ECO:0007669"/>
    <property type="project" value="UniProtKB-UniRule"/>
</dbReference>
<reference evidence="2" key="1">
    <citation type="submission" date="2016-04" db="EMBL/GenBank/DDBJ databases">
        <authorList>
            <person name="Nguyen H.D."/>
            <person name="Samba Siva P."/>
            <person name="Cullis J."/>
            <person name="Levesque C.A."/>
            <person name="Hambleton S."/>
        </authorList>
    </citation>
    <scope>NUCLEOTIDE SEQUENCE</scope>
    <source>
        <strain evidence="2">DAOMC 236416</strain>
    </source>
</reference>
<dbReference type="HAMAP" id="MF_00120">
    <property type="entry name" value="GatA"/>
    <property type="match status" value="1"/>
</dbReference>
<keyword evidence="1" id="KW-0648">Protein biosynthesis</keyword>
<accession>A0A177TRL7</accession>
<feature type="active site" description="Charge relay system" evidence="1">
    <location>
        <position position="71"/>
    </location>
</feature>
<dbReference type="GO" id="GO:0005739">
    <property type="term" value="C:mitochondrion"/>
    <property type="evidence" value="ECO:0007669"/>
    <property type="project" value="UniProtKB-SubCell"/>
</dbReference>
<dbReference type="InterPro" id="IPR023631">
    <property type="entry name" value="Amidase_dom"/>
</dbReference>
<dbReference type="Gene3D" id="3.90.1300.10">
    <property type="entry name" value="Amidase signature (AS) domain"/>
    <property type="match status" value="1"/>
</dbReference>
<dbReference type="EC" id="6.3.5.7" evidence="1"/>
<evidence type="ECO:0000256" key="1">
    <source>
        <dbReference type="HAMAP-Rule" id="MF_03150"/>
    </source>
</evidence>
<comment type="subunit">
    <text evidence="1">Subunit of the heterotrimeric GatCAB amidotransferase (AdT) complex, composed of A, B and C subunits.</text>
</comment>
<organism evidence="2 3">
    <name type="scientific">Tilletia indica</name>
    <dbReference type="NCBI Taxonomy" id="43049"/>
    <lineage>
        <taxon>Eukaryota</taxon>
        <taxon>Fungi</taxon>
        <taxon>Dikarya</taxon>
        <taxon>Basidiomycota</taxon>
        <taxon>Ustilaginomycotina</taxon>
        <taxon>Exobasidiomycetes</taxon>
        <taxon>Tilletiales</taxon>
        <taxon>Tilletiaceae</taxon>
        <taxon>Tilletia</taxon>
    </lineage>
</organism>
<keyword evidence="1" id="KW-0547">Nucleotide-binding</keyword>
<dbReference type="Pfam" id="PF01425">
    <property type="entry name" value="Amidase"/>
    <property type="match status" value="1"/>
</dbReference>
<feature type="active site" description="Acyl-ester intermediate" evidence="1">
    <location>
        <position position="95"/>
    </location>
</feature>
<protein>
    <recommendedName>
        <fullName evidence="1">Glutamyl-tRNA(Gln) amidotransferase subunit A, mitochondrial</fullName>
        <shortName evidence="1">Glu-AdT subunit A</shortName>
        <ecNumber evidence="1">6.3.5.7</ecNumber>
    </recommendedName>
</protein>
<keyword evidence="1" id="KW-0436">Ligase</keyword>
<gene>
    <name evidence="2" type="ORF">A4X13_0g5138</name>
</gene>
<comment type="subcellular location">
    <subcellularLocation>
        <location evidence="1">Mitochondrion</location>
    </subcellularLocation>
</comment>
<dbReference type="AlphaFoldDB" id="A0A177TRL7"/>
<dbReference type="PANTHER" id="PTHR11895">
    <property type="entry name" value="TRANSAMIDASE"/>
    <property type="match status" value="1"/>
</dbReference>
<comment type="caution">
    <text evidence="2">The sequence shown here is derived from an EMBL/GenBank/DDBJ whole genome shotgun (WGS) entry which is preliminary data.</text>
</comment>
<dbReference type="InterPro" id="IPR004412">
    <property type="entry name" value="GatA"/>
</dbReference>
<dbReference type="GO" id="GO:0005524">
    <property type="term" value="F:ATP binding"/>
    <property type="evidence" value="ECO:0007669"/>
    <property type="project" value="UniProtKB-KW"/>
</dbReference>
<dbReference type="PANTHER" id="PTHR11895:SF7">
    <property type="entry name" value="GLUTAMYL-TRNA(GLN) AMIDOTRANSFERASE SUBUNIT A, MITOCHONDRIAL"/>
    <property type="match status" value="1"/>
</dbReference>
<sequence>MPTTASSKMLLTNFQPHFDATAVRLLRQAGAEIVGKTNCDEFGMGSANLHSVYGGVVNPAGPGRRRVAGGSSGGAAVAALVGSSDLSLASDTGGSIRLPASYCGVWGLKPSYGLVSRWGLISYADSLDTVGLMGRDLEHVIEGFRVLDRVDHRDPTAISRRYRDRASRWTQERLEKIGKGSKPLEGLVIGVPREYFPAELSDGVKDTVRRTLHHLKEAGATLRSASLPHTDRSLGAYYVLASAEAASNLARYDGIRYGFRKEGEPEDLATGEHPYAATRSEGFGDEVQKRILLGTYALSADAYDNYFLKAQKIRRLVQADFDHVFGIPNALRHDVEDGVKETGEGRRADVDVLLHPSAVGIAPLAPEAEAGVEAGSGKVDKTVDAKSYVQDVLTVPASLAGLPALSMPVGQSAAEGGNRDEAGWPIGVSVVAQWGCEELLWKVARQAASIQK</sequence>
<proteinExistence type="inferred from homology"/>
<comment type="caution">
    <text evidence="1">Lacks conserved residue(s) required for the propagation of feature annotation.</text>
</comment>
<dbReference type="EMBL" id="LWDF02000378">
    <property type="protein sequence ID" value="KAE8249612.1"/>
    <property type="molecule type" value="Genomic_DNA"/>
</dbReference>
<keyword evidence="3" id="KW-1185">Reference proteome</keyword>
<evidence type="ECO:0000313" key="3">
    <source>
        <dbReference type="Proteomes" id="UP000077521"/>
    </source>
</evidence>
<dbReference type="GO" id="GO:0050567">
    <property type="term" value="F:glutaminyl-tRNA synthase (glutamine-hydrolyzing) activity"/>
    <property type="evidence" value="ECO:0007669"/>
    <property type="project" value="UniProtKB-UniRule"/>
</dbReference>
<reference evidence="2" key="2">
    <citation type="journal article" date="2019" name="IMA Fungus">
        <title>Genome sequencing and comparison of five Tilletia species to identify candidate genes for the detection of regulated species infecting wheat.</title>
        <authorList>
            <person name="Nguyen H.D.T."/>
            <person name="Sultana T."/>
            <person name="Kesanakurti P."/>
            <person name="Hambleton S."/>
        </authorList>
    </citation>
    <scope>NUCLEOTIDE SEQUENCE</scope>
    <source>
        <strain evidence="2">DAOMC 236416</strain>
    </source>
</reference>
<dbReference type="SUPFAM" id="SSF75304">
    <property type="entry name" value="Amidase signature (AS) enzymes"/>
    <property type="match status" value="1"/>
</dbReference>
<keyword evidence="1" id="KW-0067">ATP-binding</keyword>
<dbReference type="Proteomes" id="UP000077521">
    <property type="component" value="Unassembled WGS sequence"/>
</dbReference>
<comment type="similarity">
    <text evidence="1">Belongs to the amidase family. GatA subfamily.</text>
</comment>
<comment type="function">
    <text evidence="1">Allows the formation of correctly charged Gln-tRNA(Gln) through the transamidation of misacylated Glu-tRNA(Gln) in the mitochondria. The reaction takes place in the presence of glutamine and ATP through an activated gamma-phospho-Glu-tRNA(Gln).</text>
</comment>
<dbReference type="GO" id="GO:0030956">
    <property type="term" value="C:glutamyl-tRNA(Gln) amidotransferase complex"/>
    <property type="evidence" value="ECO:0007669"/>
    <property type="project" value="UniProtKB-UniRule"/>
</dbReference>
<name>A0A177TRL7_9BASI</name>
<dbReference type="InterPro" id="IPR000120">
    <property type="entry name" value="Amidase"/>
</dbReference>
<dbReference type="GO" id="GO:0032543">
    <property type="term" value="P:mitochondrial translation"/>
    <property type="evidence" value="ECO:0007669"/>
    <property type="project" value="UniProtKB-UniRule"/>
</dbReference>
<comment type="catalytic activity">
    <reaction evidence="1">
        <text>L-glutamyl-tRNA(Gln) + L-glutamine + ATP + H2O = L-glutaminyl-tRNA(Gln) + L-glutamate + ADP + phosphate + H(+)</text>
        <dbReference type="Rhea" id="RHEA:17521"/>
        <dbReference type="Rhea" id="RHEA-COMP:9681"/>
        <dbReference type="Rhea" id="RHEA-COMP:9684"/>
        <dbReference type="ChEBI" id="CHEBI:15377"/>
        <dbReference type="ChEBI" id="CHEBI:15378"/>
        <dbReference type="ChEBI" id="CHEBI:29985"/>
        <dbReference type="ChEBI" id="CHEBI:30616"/>
        <dbReference type="ChEBI" id="CHEBI:43474"/>
        <dbReference type="ChEBI" id="CHEBI:58359"/>
        <dbReference type="ChEBI" id="CHEBI:78520"/>
        <dbReference type="ChEBI" id="CHEBI:78521"/>
        <dbReference type="ChEBI" id="CHEBI:456216"/>
        <dbReference type="EC" id="6.3.5.7"/>
    </reaction>
</comment>
<keyword evidence="1" id="KW-0496">Mitochondrion</keyword>
<dbReference type="InterPro" id="IPR036928">
    <property type="entry name" value="AS_sf"/>
</dbReference>
<evidence type="ECO:0000313" key="2">
    <source>
        <dbReference type="EMBL" id="KAE8249612.1"/>
    </source>
</evidence>